<evidence type="ECO:0000313" key="3">
    <source>
        <dbReference type="Proteomes" id="UP000281547"/>
    </source>
</evidence>
<dbReference type="EMBL" id="RZNJ01000003">
    <property type="protein sequence ID" value="RUT31188.1"/>
    <property type="molecule type" value="Genomic_DNA"/>
</dbReference>
<dbReference type="AlphaFoldDB" id="A0A433XB03"/>
<accession>A0A433XB03</accession>
<dbReference type="Pfam" id="PF04028">
    <property type="entry name" value="DUF374"/>
    <property type="match status" value="1"/>
</dbReference>
<proteinExistence type="predicted"/>
<dbReference type="Proteomes" id="UP000281547">
    <property type="component" value="Unassembled WGS sequence"/>
</dbReference>
<reference evidence="2 3" key="1">
    <citation type="journal article" date="2016" name="Int. J. Syst. Evol. Microbiol.">
        <title>Arsenicitalea aurantiaca gen. nov., sp. nov., a new member of the family Hyphomicrobiaceae, isolated from high-arsenic sediment.</title>
        <authorList>
            <person name="Mu Y."/>
            <person name="Zhou L."/>
            <person name="Zeng X.C."/>
            <person name="Liu L."/>
            <person name="Pan Y."/>
            <person name="Chen X."/>
            <person name="Wang J."/>
            <person name="Li S."/>
            <person name="Li W.J."/>
            <person name="Wang Y."/>
        </authorList>
    </citation>
    <scope>NUCLEOTIDE SEQUENCE [LARGE SCALE GENOMIC DNA]</scope>
    <source>
        <strain evidence="2 3">42-50</strain>
    </source>
</reference>
<keyword evidence="3" id="KW-1185">Reference proteome</keyword>
<feature type="domain" description="DUF374" evidence="1">
    <location>
        <begin position="78"/>
        <end position="149"/>
    </location>
</feature>
<evidence type="ECO:0000313" key="2">
    <source>
        <dbReference type="EMBL" id="RUT31188.1"/>
    </source>
</evidence>
<sequence length="237" mass="25559">MTPSPGPDGPAESRGLIDALWLRRLVGRLLALYTRFVRRTSRIVDEPSDLRARSAALEPAIYVSWHANILAIPLIVPDPKRVVALASPHPDGQIAAEYGRAFGMTAVLGTGMSFKQVHGTGGMAGFRNLLRGLRDGRSVYLCAEVPPVPGRAVSKGVIALARKSGRPLVPLAAASSRRTIIERLWDRMQINHPGSLIVTMMGEPLEVGPEMDDETAAATLKARLDALYAEALARADR</sequence>
<dbReference type="InterPro" id="IPR007172">
    <property type="entry name" value="DUF374"/>
</dbReference>
<name>A0A433XB03_9HYPH</name>
<gene>
    <name evidence="2" type="ORF">EMQ25_10005</name>
</gene>
<comment type="caution">
    <text evidence="2">The sequence shown here is derived from an EMBL/GenBank/DDBJ whole genome shotgun (WGS) entry which is preliminary data.</text>
</comment>
<evidence type="ECO:0000259" key="1">
    <source>
        <dbReference type="Pfam" id="PF04028"/>
    </source>
</evidence>
<protein>
    <submittedName>
        <fullName evidence="2">DUF374 domain-containing protein</fullName>
    </submittedName>
</protein>
<dbReference type="RefSeq" id="WP_127188434.1">
    <property type="nucleotide sequence ID" value="NZ_RZNJ01000003.1"/>
</dbReference>
<dbReference type="OrthoDB" id="9789797at2"/>
<organism evidence="2 3">
    <name type="scientific">Arsenicitalea aurantiaca</name>
    <dbReference type="NCBI Taxonomy" id="1783274"/>
    <lineage>
        <taxon>Bacteria</taxon>
        <taxon>Pseudomonadati</taxon>
        <taxon>Pseudomonadota</taxon>
        <taxon>Alphaproteobacteria</taxon>
        <taxon>Hyphomicrobiales</taxon>
        <taxon>Devosiaceae</taxon>
        <taxon>Arsenicitalea</taxon>
    </lineage>
</organism>